<dbReference type="GO" id="GO:0046872">
    <property type="term" value="F:metal ion binding"/>
    <property type="evidence" value="ECO:0007669"/>
    <property type="project" value="UniProtKB-KW"/>
</dbReference>
<gene>
    <name evidence="7" type="ORF">MYCTH_80223</name>
</gene>
<dbReference type="OrthoDB" id="5422068at2759"/>
<sequence length="388" mass="42269">MAAYLHLPHQLAGANKTLTAKCHCKSVQYTITVPTSALPLPVHLCHCSVCRYTHGTLSSVHAPLPKGIEPSFVPPSVLESSVTGYVHSAQATSERYFCSTCGCHIGDRSLKPDPDTGRPHWCVATSVFTVHDEDTFQIRSHIFSAPETEPNLATWLPVINSRPIHHWNPPPRPQQQQQQQNADRDRDRDDKPPSACHCGGVCFAIVAPSETEAADPLAARFLRRAGSSLTLKRVACLCLCRDCRLVSGAHAVAWTFVPRSRIRPPTLLPPSATTLRTYRSSDKVTRAFCGVCGATVFYALDDDERTAGAWGNGGGEGDWVVDVAVGLLMDPRGTVAAEDWLAWRTGRLAGMESGLDYDKGFAEGLAEGLKNWGLKTHGEITTFHIPQD</sequence>
<dbReference type="SUPFAM" id="SSF51316">
    <property type="entry name" value="Mss4-like"/>
    <property type="match status" value="2"/>
</dbReference>
<dbReference type="eggNOG" id="ENOG502SH4K">
    <property type="taxonomic scope" value="Eukaryota"/>
</dbReference>
<dbReference type="GO" id="GO:0016846">
    <property type="term" value="F:carbon-sulfur lyase activity"/>
    <property type="evidence" value="ECO:0007669"/>
    <property type="project" value="InterPro"/>
</dbReference>
<reference evidence="7 8" key="1">
    <citation type="journal article" date="2011" name="Nat. Biotechnol.">
        <title>Comparative genomic analysis of the thermophilic biomass-degrading fungi Myceliophthora thermophila and Thielavia terrestris.</title>
        <authorList>
            <person name="Berka R.M."/>
            <person name="Grigoriev I.V."/>
            <person name="Otillar R."/>
            <person name="Salamov A."/>
            <person name="Grimwood J."/>
            <person name="Reid I."/>
            <person name="Ishmael N."/>
            <person name="John T."/>
            <person name="Darmond C."/>
            <person name="Moisan M.-C."/>
            <person name="Henrissat B."/>
            <person name="Coutinho P.M."/>
            <person name="Lombard V."/>
            <person name="Natvig D.O."/>
            <person name="Lindquist E."/>
            <person name="Schmutz J."/>
            <person name="Lucas S."/>
            <person name="Harris P."/>
            <person name="Powlowski J."/>
            <person name="Bellemare A."/>
            <person name="Taylor D."/>
            <person name="Butler G."/>
            <person name="de Vries R.P."/>
            <person name="Allijn I.E."/>
            <person name="van den Brink J."/>
            <person name="Ushinsky S."/>
            <person name="Storms R."/>
            <person name="Powell A.J."/>
            <person name="Paulsen I.T."/>
            <person name="Elbourne L.D.H."/>
            <person name="Baker S.E."/>
            <person name="Magnuson J."/>
            <person name="LaBoissiere S."/>
            <person name="Clutterbuck A.J."/>
            <person name="Martinez D."/>
            <person name="Wogulis M."/>
            <person name="de Leon A.L."/>
            <person name="Rey M.W."/>
            <person name="Tsang A."/>
        </authorList>
    </citation>
    <scope>NUCLEOTIDE SEQUENCE [LARGE SCALE GENOMIC DNA]</scope>
    <source>
        <strain evidence="8">ATCC 42464 / BCRC 31852 / DSM 1799</strain>
    </source>
</reference>
<evidence type="ECO:0000256" key="2">
    <source>
        <dbReference type="ARBA" id="ARBA00022723"/>
    </source>
</evidence>
<dbReference type="VEuPathDB" id="FungiDB:MYCTH_80223"/>
<keyword evidence="4" id="KW-0456">Lyase</keyword>
<dbReference type="HOGENOM" id="CLU_038839_1_0_1"/>
<dbReference type="PANTHER" id="PTHR33337:SF31">
    <property type="entry name" value="DUF636 DOMAIN PROTEIN (AFU_ORTHOLOGUE AFUA_2G12650)"/>
    <property type="match status" value="1"/>
</dbReference>
<keyword evidence="2" id="KW-0479">Metal-binding</keyword>
<dbReference type="OMA" id="WADSGKR"/>
<dbReference type="AlphaFoldDB" id="G2QD36"/>
<dbReference type="GeneID" id="11509533"/>
<evidence type="ECO:0000259" key="6">
    <source>
        <dbReference type="PROSITE" id="PS51891"/>
    </source>
</evidence>
<dbReference type="Pfam" id="PF04828">
    <property type="entry name" value="GFA"/>
    <property type="match status" value="2"/>
</dbReference>
<dbReference type="InParanoid" id="G2QD36"/>
<keyword evidence="3" id="KW-0862">Zinc</keyword>
<dbReference type="RefSeq" id="XP_003663499.1">
    <property type="nucleotide sequence ID" value="XM_003663451.1"/>
</dbReference>
<dbReference type="PROSITE" id="PS51891">
    <property type="entry name" value="CENP_V_GFA"/>
    <property type="match status" value="1"/>
</dbReference>
<feature type="compositionally biased region" description="Basic and acidic residues" evidence="5">
    <location>
        <begin position="182"/>
        <end position="192"/>
    </location>
</feature>
<comment type="similarity">
    <text evidence="1">Belongs to the Gfa family.</text>
</comment>
<dbReference type="Proteomes" id="UP000007322">
    <property type="component" value="Chromosome 3"/>
</dbReference>
<evidence type="ECO:0000313" key="7">
    <source>
        <dbReference type="EMBL" id="AEO58254.1"/>
    </source>
</evidence>
<dbReference type="InterPro" id="IPR006913">
    <property type="entry name" value="CENP-V/GFA"/>
</dbReference>
<feature type="region of interest" description="Disordered" evidence="5">
    <location>
        <begin position="163"/>
        <end position="192"/>
    </location>
</feature>
<dbReference type="PANTHER" id="PTHR33337">
    <property type="entry name" value="GFA DOMAIN-CONTAINING PROTEIN"/>
    <property type="match status" value="1"/>
</dbReference>
<organism evidence="7 8">
    <name type="scientific">Thermothelomyces thermophilus (strain ATCC 42464 / BCRC 31852 / DSM 1799)</name>
    <name type="common">Sporotrichum thermophile</name>
    <dbReference type="NCBI Taxonomy" id="573729"/>
    <lineage>
        <taxon>Eukaryota</taxon>
        <taxon>Fungi</taxon>
        <taxon>Dikarya</taxon>
        <taxon>Ascomycota</taxon>
        <taxon>Pezizomycotina</taxon>
        <taxon>Sordariomycetes</taxon>
        <taxon>Sordariomycetidae</taxon>
        <taxon>Sordariales</taxon>
        <taxon>Chaetomiaceae</taxon>
        <taxon>Thermothelomyces</taxon>
    </lineage>
</organism>
<accession>G2QD36</accession>
<evidence type="ECO:0000256" key="5">
    <source>
        <dbReference type="SAM" id="MobiDB-lite"/>
    </source>
</evidence>
<evidence type="ECO:0000256" key="1">
    <source>
        <dbReference type="ARBA" id="ARBA00005495"/>
    </source>
</evidence>
<proteinExistence type="inferred from homology"/>
<name>G2QD36_THET4</name>
<feature type="domain" description="CENP-V/GFA" evidence="6">
    <location>
        <begin position="18"/>
        <end position="149"/>
    </location>
</feature>
<protein>
    <recommendedName>
        <fullName evidence="6">CENP-V/GFA domain-containing protein</fullName>
    </recommendedName>
</protein>
<dbReference type="EMBL" id="CP003004">
    <property type="protein sequence ID" value="AEO58254.1"/>
    <property type="molecule type" value="Genomic_DNA"/>
</dbReference>
<evidence type="ECO:0000256" key="4">
    <source>
        <dbReference type="ARBA" id="ARBA00023239"/>
    </source>
</evidence>
<evidence type="ECO:0000313" key="8">
    <source>
        <dbReference type="Proteomes" id="UP000007322"/>
    </source>
</evidence>
<dbReference type="Gene3D" id="3.90.1590.10">
    <property type="entry name" value="glutathione-dependent formaldehyde- activating enzyme (gfa)"/>
    <property type="match status" value="2"/>
</dbReference>
<dbReference type="KEGG" id="mtm:MYCTH_80223"/>
<evidence type="ECO:0000256" key="3">
    <source>
        <dbReference type="ARBA" id="ARBA00022833"/>
    </source>
</evidence>
<dbReference type="InterPro" id="IPR011057">
    <property type="entry name" value="Mss4-like_sf"/>
</dbReference>
<keyword evidence="8" id="KW-1185">Reference proteome</keyword>